<dbReference type="Pfam" id="PF14907">
    <property type="entry name" value="NTP_transf_5"/>
    <property type="match status" value="1"/>
</dbReference>
<dbReference type="Proteomes" id="UP000546126">
    <property type="component" value="Unassembled WGS sequence"/>
</dbReference>
<dbReference type="InterPro" id="IPR039498">
    <property type="entry name" value="NTP_transf_5"/>
</dbReference>
<protein>
    <submittedName>
        <fullName evidence="1">Nucleotidyltransferase family protein</fullName>
    </submittedName>
</protein>
<name>A0A7Y6M9E3_9ACTN</name>
<comment type="caution">
    <text evidence="1">The sequence shown here is derived from an EMBL/GenBank/DDBJ whole genome shotgun (WGS) entry which is preliminary data.</text>
</comment>
<accession>A0A7Y6M9E3</accession>
<dbReference type="GO" id="GO:0016740">
    <property type="term" value="F:transferase activity"/>
    <property type="evidence" value="ECO:0007669"/>
    <property type="project" value="UniProtKB-KW"/>
</dbReference>
<dbReference type="RefSeq" id="WP_175598332.1">
    <property type="nucleotide sequence ID" value="NZ_JABWGO010000001.1"/>
</dbReference>
<proteinExistence type="predicted"/>
<reference evidence="1 2" key="1">
    <citation type="submission" date="2020-06" db="EMBL/GenBank/DDBJ databases">
        <authorList>
            <person name="Chanama M."/>
        </authorList>
    </citation>
    <scope>NUCLEOTIDE SEQUENCE [LARGE SCALE GENOMIC DNA]</scope>
    <source>
        <strain evidence="1 2">TBRC6557</strain>
    </source>
</reference>
<organism evidence="1 2">
    <name type="scientific">Nonomuraea rhodomycinica</name>
    <dbReference type="NCBI Taxonomy" id="1712872"/>
    <lineage>
        <taxon>Bacteria</taxon>
        <taxon>Bacillati</taxon>
        <taxon>Actinomycetota</taxon>
        <taxon>Actinomycetes</taxon>
        <taxon>Streptosporangiales</taxon>
        <taxon>Streptosporangiaceae</taxon>
        <taxon>Nonomuraea</taxon>
    </lineage>
</organism>
<keyword evidence="2" id="KW-1185">Reference proteome</keyword>
<evidence type="ECO:0000313" key="1">
    <source>
        <dbReference type="EMBL" id="NUW38690.1"/>
    </source>
</evidence>
<keyword evidence="1" id="KW-0808">Transferase</keyword>
<dbReference type="AlphaFoldDB" id="A0A7Y6M9E3"/>
<dbReference type="EMBL" id="JABWGO010000001">
    <property type="protein sequence ID" value="NUW38690.1"/>
    <property type="molecule type" value="Genomic_DNA"/>
</dbReference>
<sequence>MTGQPELALLLSLARHELNDHDVSEVRGLLLAHRGALDWGRFLDLAARHRLLPLVGRNIISYRLDHDADRKPLTPYRQVFSGAYVGNRVRNQVQHAEYATVLNALNAADVRYLVRKGPVLDTYGFADLGARQSSDLDLLVDRVDMGAFGAVVEKLGYQQGLLAPDGTVRPYSRRAQVYWKAHLNNSLPFVKYSGSVEVDHFKVDPCHQIAQKSAAVEVTNADLFARSVAQDICGVSSRAMSEVDQMLDLCLHLHKEATALYYLESGKGLRLRQLLDIVVLTRAWPEETWHELIELAHACSAATEIYYALHFASLCYPEAIPQRALASMKPEDTAYLEDFGHMEGKPGRWRASFFERLLGDDQVRTTSSEVPRM</sequence>
<gene>
    <name evidence="1" type="ORF">HT134_00910</name>
</gene>
<evidence type="ECO:0000313" key="2">
    <source>
        <dbReference type="Proteomes" id="UP000546126"/>
    </source>
</evidence>